<keyword evidence="1" id="KW-0175">Coiled coil</keyword>
<evidence type="ECO:0000256" key="2">
    <source>
        <dbReference type="SAM" id="MobiDB-lite"/>
    </source>
</evidence>
<dbReference type="PANTHER" id="PTHR11319">
    <property type="entry name" value="G PROTEIN-COUPLED RECEPTOR-RELATED"/>
    <property type="match status" value="1"/>
</dbReference>
<dbReference type="eggNOG" id="ENOG502RRDM">
    <property type="taxonomic scope" value="Eukaryota"/>
</dbReference>
<keyword evidence="5" id="KW-1185">Reference proteome</keyword>
<name>C1N658_MICPC</name>
<dbReference type="PANTHER" id="PTHR11319:SF35">
    <property type="entry name" value="OUTER MEMBRANE PROTEIN PMPC-RELATED"/>
    <property type="match status" value="1"/>
</dbReference>
<dbReference type="Proteomes" id="UP000001876">
    <property type="component" value="Unassembled WGS sequence"/>
</dbReference>
<dbReference type="OrthoDB" id="77931at2759"/>
<protein>
    <submittedName>
        <fullName evidence="4">Predicted protein</fullName>
    </submittedName>
</protein>
<dbReference type="RefSeq" id="XP_003063477.1">
    <property type="nucleotide sequence ID" value="XM_003063431.1"/>
</dbReference>
<evidence type="ECO:0000256" key="3">
    <source>
        <dbReference type="SAM" id="Phobius"/>
    </source>
</evidence>
<feature type="transmembrane region" description="Helical" evidence="3">
    <location>
        <begin position="40"/>
        <end position="60"/>
    </location>
</feature>
<feature type="compositionally biased region" description="Basic and acidic residues" evidence="2">
    <location>
        <begin position="465"/>
        <end position="495"/>
    </location>
</feature>
<keyword evidence="3" id="KW-1133">Transmembrane helix</keyword>
<sequence length="548" mass="63270">MNWPNVAAGYLTFLEKISSVNLQSSATQCLFAWDYYGATAFYVMLPIMFAVASMIYYSFFKFIDESKGAISTIARRFGAKTDVESDDDEDTPRQSPIINAADLRTKKRVEAMDNATFEKSWESKAIDEVLMMGVIVLWYLYPTIVQYLVGLMRCRTLDSGGEVYLIADLSLKCSEPIHAFWMFLLFVFIIVYVIGIPWGLHILLRYEGKNWTTHQMRFRVGFLYKGHDLSDRWWWEAVTFARKAVITCIVVLCSDVTRMGSYVVVWVLEACFILHFYASPYANERMHRIEWWGLLAAIATYNIGILYQDGSGGWWMRILLTLVLYLVNAGMWVLFIKGVVKEISGEGQKLYLARAKHDIQLEDDIAEEFAQRRNKLKNEEEEAERREQMKKVAGTSLAFADDAWLENLNESSAMEVKAEHKKLSKNLEGMREAWAERQKKNKARKYTVEEAHRNVESSPSARWQQRKEQRKRESRTDTILRDSAGDREPENRDSPSSRWRARQAASARPGSGAGNSRPRSQGGGQGESSLRETWRQKMEARRAERERK</sequence>
<keyword evidence="3" id="KW-0812">Transmembrane</keyword>
<dbReference type="GeneID" id="9688719"/>
<feature type="transmembrane region" description="Helical" evidence="3">
    <location>
        <begin position="129"/>
        <end position="149"/>
    </location>
</feature>
<evidence type="ECO:0000313" key="5">
    <source>
        <dbReference type="Proteomes" id="UP000001876"/>
    </source>
</evidence>
<feature type="transmembrane region" description="Helical" evidence="3">
    <location>
        <begin position="314"/>
        <end position="335"/>
    </location>
</feature>
<evidence type="ECO:0000256" key="1">
    <source>
        <dbReference type="SAM" id="Coils"/>
    </source>
</evidence>
<feature type="transmembrane region" description="Helical" evidence="3">
    <location>
        <begin position="289"/>
        <end position="308"/>
    </location>
</feature>
<dbReference type="EMBL" id="GG663748">
    <property type="protein sequence ID" value="EEH52613.1"/>
    <property type="molecule type" value="Genomic_DNA"/>
</dbReference>
<gene>
    <name evidence="4" type="ORF">MICPUCDRAFT_42779</name>
</gene>
<feature type="coiled-coil region" evidence="1">
    <location>
        <begin position="362"/>
        <end position="433"/>
    </location>
</feature>
<evidence type="ECO:0000313" key="4">
    <source>
        <dbReference type="EMBL" id="EEH52613.1"/>
    </source>
</evidence>
<dbReference type="AlphaFoldDB" id="C1N658"/>
<feature type="compositionally biased region" description="Basic and acidic residues" evidence="2">
    <location>
        <begin position="446"/>
        <end position="455"/>
    </location>
</feature>
<feature type="transmembrane region" description="Helical" evidence="3">
    <location>
        <begin position="259"/>
        <end position="277"/>
    </location>
</feature>
<feature type="transmembrane region" description="Helical" evidence="3">
    <location>
        <begin position="179"/>
        <end position="200"/>
    </location>
</feature>
<reference evidence="4 5" key="1">
    <citation type="journal article" date="2009" name="Science">
        <title>Green evolution and dynamic adaptations revealed by genomes of the marine picoeukaryotes Micromonas.</title>
        <authorList>
            <person name="Worden A.Z."/>
            <person name="Lee J.H."/>
            <person name="Mock T."/>
            <person name="Rouze P."/>
            <person name="Simmons M.P."/>
            <person name="Aerts A.L."/>
            <person name="Allen A.E."/>
            <person name="Cuvelier M.L."/>
            <person name="Derelle E."/>
            <person name="Everett M.V."/>
            <person name="Foulon E."/>
            <person name="Grimwood J."/>
            <person name="Gundlach H."/>
            <person name="Henrissat B."/>
            <person name="Napoli C."/>
            <person name="McDonald S.M."/>
            <person name="Parker M.S."/>
            <person name="Rombauts S."/>
            <person name="Salamov A."/>
            <person name="Von Dassow P."/>
            <person name="Badger J.H."/>
            <person name="Coutinho P.M."/>
            <person name="Demir E."/>
            <person name="Dubchak I."/>
            <person name="Gentemann C."/>
            <person name="Eikrem W."/>
            <person name="Gready J.E."/>
            <person name="John U."/>
            <person name="Lanier W."/>
            <person name="Lindquist E.A."/>
            <person name="Lucas S."/>
            <person name="Mayer K.F."/>
            <person name="Moreau H."/>
            <person name="Not F."/>
            <person name="Otillar R."/>
            <person name="Panaud O."/>
            <person name="Pangilinan J."/>
            <person name="Paulsen I."/>
            <person name="Piegu B."/>
            <person name="Poliakov A."/>
            <person name="Robbens S."/>
            <person name="Schmutz J."/>
            <person name="Toulza E."/>
            <person name="Wyss T."/>
            <person name="Zelensky A."/>
            <person name="Zhou K."/>
            <person name="Armbrust E.V."/>
            <person name="Bhattacharya D."/>
            <person name="Goodenough U.W."/>
            <person name="Van de Peer Y."/>
            <person name="Grigoriev I.V."/>
        </authorList>
    </citation>
    <scope>NUCLEOTIDE SEQUENCE [LARGE SCALE GENOMIC DNA]</scope>
    <source>
        <strain evidence="4 5">CCMP1545</strain>
    </source>
</reference>
<accession>C1N658</accession>
<dbReference type="KEGG" id="mpp:MICPUCDRAFT_42779"/>
<feature type="compositionally biased region" description="Low complexity" evidence="2">
    <location>
        <begin position="496"/>
        <end position="508"/>
    </location>
</feature>
<proteinExistence type="predicted"/>
<feature type="region of interest" description="Disordered" evidence="2">
    <location>
        <begin position="435"/>
        <end position="548"/>
    </location>
</feature>
<keyword evidence="3" id="KW-0472">Membrane</keyword>
<organism evidence="5">
    <name type="scientific">Micromonas pusilla (strain CCMP1545)</name>
    <name type="common">Picoplanktonic green alga</name>
    <dbReference type="NCBI Taxonomy" id="564608"/>
    <lineage>
        <taxon>Eukaryota</taxon>
        <taxon>Viridiplantae</taxon>
        <taxon>Chlorophyta</taxon>
        <taxon>Mamiellophyceae</taxon>
        <taxon>Mamiellales</taxon>
        <taxon>Mamiellaceae</taxon>
        <taxon>Micromonas</taxon>
    </lineage>
</organism>
<feature type="compositionally biased region" description="Basic and acidic residues" evidence="2">
    <location>
        <begin position="529"/>
        <end position="548"/>
    </location>
</feature>